<evidence type="ECO:0000313" key="1">
    <source>
        <dbReference type="EMBL" id="NME27150.1"/>
    </source>
</evidence>
<dbReference type="AlphaFoldDB" id="A0A848BPV9"/>
<dbReference type="NCBIfam" id="TIGR04076">
    <property type="entry name" value="TIGR04076 family protein"/>
    <property type="match status" value="1"/>
</dbReference>
<dbReference type="EMBL" id="JABAFG010000001">
    <property type="protein sequence ID" value="NME27150.1"/>
    <property type="molecule type" value="Genomic_DNA"/>
</dbReference>
<sequence length="92" mass="10217">MTRGKRPDIRLTITGKLGKMGCHRGHHVGEVFDYDTERGKICPMALHCAFPYIDILRYGGTLPGQPEGTAEFCCSDADVAMVFKAEVIKEEE</sequence>
<proteinExistence type="predicted"/>
<evidence type="ECO:0000313" key="2">
    <source>
        <dbReference type="Proteomes" id="UP000591071"/>
    </source>
</evidence>
<protein>
    <submittedName>
        <fullName evidence="1">TIGR04076 family protein</fullName>
    </submittedName>
</protein>
<organism evidence="1 2">
    <name type="scientific">Megasphaera hexanoica</name>
    <dbReference type="NCBI Taxonomy" id="1675036"/>
    <lineage>
        <taxon>Bacteria</taxon>
        <taxon>Bacillati</taxon>
        <taxon>Bacillota</taxon>
        <taxon>Negativicutes</taxon>
        <taxon>Veillonellales</taxon>
        <taxon>Veillonellaceae</taxon>
        <taxon>Megasphaera</taxon>
    </lineage>
</organism>
<dbReference type="Proteomes" id="UP000591071">
    <property type="component" value="Unassembled WGS sequence"/>
</dbReference>
<reference evidence="1 2" key="1">
    <citation type="submission" date="2020-04" db="EMBL/GenBank/DDBJ databases">
        <authorList>
            <person name="Hitch T.C.A."/>
            <person name="Wylensek D."/>
            <person name="Clavel T."/>
        </authorList>
    </citation>
    <scope>NUCLEOTIDE SEQUENCE [LARGE SCALE GENOMIC DNA]</scope>
    <source>
        <strain evidence="1 2">Oil-RF-744-FAT-WT-6-1</strain>
    </source>
</reference>
<dbReference type="RefSeq" id="WP_170087021.1">
    <property type="nucleotide sequence ID" value="NZ_JABAFG010000001.1"/>
</dbReference>
<gene>
    <name evidence="1" type="ORF">HF872_00710</name>
</gene>
<comment type="caution">
    <text evidence="1">The sequence shown here is derived from an EMBL/GenBank/DDBJ whole genome shotgun (WGS) entry which is preliminary data.</text>
</comment>
<accession>A0A848BPV9</accession>
<dbReference type="InterPro" id="IPR023811">
    <property type="entry name" value="CHP04076"/>
</dbReference>
<name>A0A848BPV9_9FIRM</name>